<protein>
    <recommendedName>
        <fullName evidence="5">DUF3558 domain-containing protein</fullName>
    </recommendedName>
</protein>
<accession>A0A1Y1RLL3</accession>
<dbReference type="OrthoDB" id="4485680at2"/>
<evidence type="ECO:0000256" key="1">
    <source>
        <dbReference type="SAM" id="MobiDB-lite"/>
    </source>
</evidence>
<proteinExistence type="predicted"/>
<evidence type="ECO:0000313" key="3">
    <source>
        <dbReference type="EMBL" id="ORC15207.1"/>
    </source>
</evidence>
<dbReference type="AlphaFoldDB" id="A0A1Y1RLL3"/>
<feature type="signal peptide" evidence="2">
    <location>
        <begin position="1"/>
        <end position="26"/>
    </location>
</feature>
<evidence type="ECO:0000256" key="2">
    <source>
        <dbReference type="SAM" id="SignalP"/>
    </source>
</evidence>
<feature type="chain" id="PRO_5038862189" description="DUF3558 domain-containing protein" evidence="2">
    <location>
        <begin position="27"/>
        <end position="213"/>
    </location>
</feature>
<sequence>MKTHSLSCVIATALLLSACGGSSTSAPENTNMPTEASSQVAESTSAQPQATSQSSTAPQEGRASSSSPPSADAVTPVTSGFPVDTRTAADGHIGILMSPTGNIGCDIWAVEGYAACGVISYYDDAKYPGDSVVGPAWVFPLGNDIESIEIAPRGDAMFFMMGQQVGPAAQVVEYGTTARYGAVECASETEAMTCTNTVTGRGVIMSREGYETF</sequence>
<gene>
    <name evidence="3" type="ORF">A7979_08395</name>
</gene>
<feature type="region of interest" description="Disordered" evidence="1">
    <location>
        <begin position="22"/>
        <end position="83"/>
    </location>
</feature>
<dbReference type="PROSITE" id="PS51257">
    <property type="entry name" value="PROKAR_LIPOPROTEIN"/>
    <property type="match status" value="1"/>
</dbReference>
<comment type="caution">
    <text evidence="3">The sequence shown here is derived from an EMBL/GenBank/DDBJ whole genome shotgun (WGS) entry which is preliminary data.</text>
</comment>
<feature type="compositionally biased region" description="Low complexity" evidence="1">
    <location>
        <begin position="41"/>
        <end position="71"/>
    </location>
</feature>
<evidence type="ECO:0000313" key="4">
    <source>
        <dbReference type="Proteomes" id="UP000192359"/>
    </source>
</evidence>
<evidence type="ECO:0008006" key="5">
    <source>
        <dbReference type="Google" id="ProtNLM"/>
    </source>
</evidence>
<reference evidence="3 4" key="1">
    <citation type="submission" date="2016-05" db="EMBL/GenBank/DDBJ databases">
        <title>Draft genome sequence of a porcine commensal Rothia nasimurium.</title>
        <authorList>
            <person name="Gaiser R.A."/>
            <person name="Van Baarlen P."/>
            <person name="Wells J.M."/>
        </authorList>
    </citation>
    <scope>NUCLEOTIDE SEQUENCE [LARGE SCALE GENOMIC DNA]</scope>
    <source>
        <strain evidence="3 4">PT-32</strain>
    </source>
</reference>
<feature type="compositionally biased region" description="Polar residues" evidence="1">
    <location>
        <begin position="22"/>
        <end position="40"/>
    </location>
</feature>
<name>A0A1Y1RLL3_9MICC</name>
<keyword evidence="2" id="KW-0732">Signal</keyword>
<dbReference type="EMBL" id="LXWF01000045">
    <property type="protein sequence ID" value="ORC15207.1"/>
    <property type="molecule type" value="Genomic_DNA"/>
</dbReference>
<organism evidence="3 4">
    <name type="scientific">Rothia nasimurium</name>
    <dbReference type="NCBI Taxonomy" id="85336"/>
    <lineage>
        <taxon>Bacteria</taxon>
        <taxon>Bacillati</taxon>
        <taxon>Actinomycetota</taxon>
        <taxon>Actinomycetes</taxon>
        <taxon>Micrococcales</taxon>
        <taxon>Micrococcaceae</taxon>
        <taxon>Rothia</taxon>
    </lineage>
</organism>
<dbReference type="Proteomes" id="UP000192359">
    <property type="component" value="Unassembled WGS sequence"/>
</dbReference>
<keyword evidence="4" id="KW-1185">Reference proteome</keyword>
<dbReference type="RefSeq" id="WP_083093891.1">
    <property type="nucleotide sequence ID" value="NZ_LXWF01000045.1"/>
</dbReference>